<proteinExistence type="predicted"/>
<sequence>MKAKHQAIILEFTNDMDPEMMEEAINKIQADLFEKYHYCSISNTINESRIPELDKITKNNKMWDKWNSISNSNKEVLNSN</sequence>
<dbReference type="EMBL" id="MK504443">
    <property type="protein sequence ID" value="QBJ03365.1"/>
    <property type="molecule type" value="Genomic_DNA"/>
</dbReference>
<evidence type="ECO:0000313" key="1">
    <source>
        <dbReference type="EMBL" id="QBJ03365.1"/>
    </source>
</evidence>
<name>A0A4Y5FEB8_9CAUD</name>
<dbReference type="Proteomes" id="UP000308874">
    <property type="component" value="Segment"/>
</dbReference>
<gene>
    <name evidence="1" type="ORF">B521_0015</name>
</gene>
<organism evidence="1 2">
    <name type="scientific">Lactobacillus phage 521B</name>
    <dbReference type="NCBI Taxonomy" id="2510942"/>
    <lineage>
        <taxon>Viruses</taxon>
        <taxon>Duplodnaviria</taxon>
        <taxon>Heunggongvirae</taxon>
        <taxon>Uroviricota</taxon>
        <taxon>Caudoviricetes</taxon>
        <taxon>Herelleviridae</taxon>
        <taxon>Tybeckvirus</taxon>
        <taxon>Tybeckvirus tv521B</taxon>
    </lineage>
</organism>
<evidence type="ECO:0000313" key="2">
    <source>
        <dbReference type="Proteomes" id="UP000308874"/>
    </source>
</evidence>
<reference evidence="1 2" key="1">
    <citation type="submission" date="2019-02" db="EMBL/GenBank/DDBJ databases">
        <title>Isolation of virulent Lactobacillus brevis phages.</title>
        <authorList>
            <person name="Feyereisen M."/>
            <person name="Mahony J."/>
            <person name="O'Sullivan T."/>
            <person name="van Sinderen D."/>
        </authorList>
    </citation>
    <scope>NUCLEOTIDE SEQUENCE [LARGE SCALE GENOMIC DNA]</scope>
</reference>
<accession>A0A4Y5FEB8</accession>
<protein>
    <submittedName>
        <fullName evidence="1">Uncharacterized protein</fullName>
    </submittedName>
</protein>
<keyword evidence="2" id="KW-1185">Reference proteome</keyword>